<evidence type="ECO:0000259" key="2">
    <source>
        <dbReference type="PROSITE" id="PS51168"/>
    </source>
</evidence>
<dbReference type="GO" id="GO:0004106">
    <property type="term" value="F:chorismate mutase activity"/>
    <property type="evidence" value="ECO:0007669"/>
    <property type="project" value="UniProtKB-EC"/>
</dbReference>
<gene>
    <name evidence="3" type="ORF">NYP16_01370</name>
</gene>
<dbReference type="EC" id="5.4.99.5" evidence="1"/>
<keyword evidence="3" id="KW-0413">Isomerase</keyword>
<organism evidence="3 4">
    <name type="scientific">Govanella unica</name>
    <dbReference type="NCBI Taxonomy" id="2975056"/>
    <lineage>
        <taxon>Bacteria</taxon>
        <taxon>Pseudomonadati</taxon>
        <taxon>Pseudomonadota</taxon>
        <taxon>Alphaproteobacteria</taxon>
        <taxon>Emcibacterales</taxon>
        <taxon>Govanellaceae</taxon>
        <taxon>Govanella</taxon>
    </lineage>
</organism>
<dbReference type="Gene3D" id="1.20.59.10">
    <property type="entry name" value="Chorismate mutase"/>
    <property type="match status" value="1"/>
</dbReference>
<dbReference type="Proteomes" id="UP001141619">
    <property type="component" value="Unassembled WGS sequence"/>
</dbReference>
<sequence length="283" mass="29885">MTNDKSSSPSFDDLRQNIDAIDREIHALLMRRADVVMALGALKKTDGGASAPLALRPGREAVILRKLAETHKGPFPLPALLGIWRSMISAYLHMQTPFNVLVPQQDQGISFGAGSLWDLARSHFGAAIPIHTAASPRAIVTALAHDPTLLGVLPRPTLDDWWTTLPLGHADRPHIVAALPAWSSDGPHAYLLSRTPPEPMGADVALILVRGTEMDSSVILQAAHRAGLDDASISAYKAGIDGHASHLIATRRLDAVAGAEGPLAAAVRGEAGLAGLFAEPLAL</sequence>
<evidence type="ECO:0000256" key="1">
    <source>
        <dbReference type="ARBA" id="ARBA00012404"/>
    </source>
</evidence>
<dbReference type="SMART" id="SM00830">
    <property type="entry name" value="CM_2"/>
    <property type="match status" value="1"/>
</dbReference>
<comment type="caution">
    <text evidence="3">The sequence shown here is derived from an EMBL/GenBank/DDBJ whole genome shotgun (WGS) entry which is preliminary data.</text>
</comment>
<dbReference type="InterPro" id="IPR002701">
    <property type="entry name" value="CM_II_prokaryot"/>
</dbReference>
<dbReference type="InterPro" id="IPR036263">
    <property type="entry name" value="Chorismate_II_sf"/>
</dbReference>
<dbReference type="AlphaFoldDB" id="A0A9X3TW26"/>
<dbReference type="PROSITE" id="PS51168">
    <property type="entry name" value="CHORISMATE_MUT_2"/>
    <property type="match status" value="1"/>
</dbReference>
<dbReference type="SUPFAM" id="SSF48600">
    <property type="entry name" value="Chorismate mutase II"/>
    <property type="match status" value="1"/>
</dbReference>
<dbReference type="Pfam" id="PF01817">
    <property type="entry name" value="CM_2"/>
    <property type="match status" value="1"/>
</dbReference>
<evidence type="ECO:0000313" key="3">
    <source>
        <dbReference type="EMBL" id="MDA5192609.1"/>
    </source>
</evidence>
<dbReference type="EMBL" id="JANWOI010000001">
    <property type="protein sequence ID" value="MDA5192609.1"/>
    <property type="molecule type" value="Genomic_DNA"/>
</dbReference>
<reference evidence="3" key="1">
    <citation type="submission" date="2022-08" db="EMBL/GenBank/DDBJ databases">
        <authorList>
            <person name="Vandamme P."/>
            <person name="Hettiarachchi A."/>
            <person name="Peeters C."/>
            <person name="Cnockaert M."/>
            <person name="Carlier A."/>
        </authorList>
    </citation>
    <scope>NUCLEOTIDE SEQUENCE</scope>
    <source>
        <strain evidence="3">LMG 31809</strain>
    </source>
</reference>
<accession>A0A9X3TW26</accession>
<name>A0A9X3TW26_9PROT</name>
<dbReference type="InterPro" id="IPR036979">
    <property type="entry name" value="CM_dom_sf"/>
</dbReference>
<reference evidence="3" key="2">
    <citation type="journal article" date="2023" name="Syst. Appl. Microbiol.">
        <title>Govania unica gen. nov., sp. nov., a rare biosphere bacterium that represents a novel family in the class Alphaproteobacteria.</title>
        <authorList>
            <person name="Vandamme P."/>
            <person name="Peeters C."/>
            <person name="Hettiarachchi A."/>
            <person name="Cnockaert M."/>
            <person name="Carlier A."/>
        </authorList>
    </citation>
    <scope>NUCLEOTIDE SEQUENCE</scope>
    <source>
        <strain evidence="3">LMG 31809</strain>
    </source>
</reference>
<evidence type="ECO:0000313" key="4">
    <source>
        <dbReference type="Proteomes" id="UP001141619"/>
    </source>
</evidence>
<keyword evidence="4" id="KW-1185">Reference proteome</keyword>
<feature type="domain" description="Chorismate mutase" evidence="2">
    <location>
        <begin position="5"/>
        <end position="99"/>
    </location>
</feature>
<protein>
    <recommendedName>
        <fullName evidence="1">chorismate mutase</fullName>
        <ecNumber evidence="1">5.4.99.5</ecNumber>
    </recommendedName>
</protein>
<dbReference type="GO" id="GO:0046417">
    <property type="term" value="P:chorismate metabolic process"/>
    <property type="evidence" value="ECO:0007669"/>
    <property type="project" value="InterPro"/>
</dbReference>
<proteinExistence type="predicted"/>
<dbReference type="RefSeq" id="WP_274942313.1">
    <property type="nucleotide sequence ID" value="NZ_JANWOI010000001.1"/>
</dbReference>